<feature type="chain" id="PRO_5041318107" evidence="2">
    <location>
        <begin position="19"/>
        <end position="243"/>
    </location>
</feature>
<keyword evidence="1" id="KW-0812">Transmembrane</keyword>
<keyword evidence="2" id="KW-0732">Signal</keyword>
<keyword evidence="1" id="KW-0472">Membrane</keyword>
<keyword evidence="1" id="KW-1133">Transmembrane helix</keyword>
<organism evidence="3 4">
    <name type="scientific">Stegastes partitus</name>
    <name type="common">bicolor damselfish</name>
    <dbReference type="NCBI Taxonomy" id="144197"/>
    <lineage>
        <taxon>Eukaryota</taxon>
        <taxon>Metazoa</taxon>
        <taxon>Chordata</taxon>
        <taxon>Craniata</taxon>
        <taxon>Vertebrata</taxon>
        <taxon>Euteleostomi</taxon>
        <taxon>Actinopterygii</taxon>
        <taxon>Neopterygii</taxon>
        <taxon>Teleostei</taxon>
        <taxon>Neoteleostei</taxon>
        <taxon>Acanthomorphata</taxon>
        <taxon>Ovalentaria</taxon>
        <taxon>Pomacentridae</taxon>
        <taxon>Stegastes</taxon>
    </lineage>
</organism>
<evidence type="ECO:0000313" key="4">
    <source>
        <dbReference type="RefSeq" id="XP_008301029.1"/>
    </source>
</evidence>
<dbReference type="CTD" id="921"/>
<proteinExistence type="predicted"/>
<dbReference type="AlphaFoldDB" id="A0A9Y4U1C3"/>
<protein>
    <submittedName>
        <fullName evidence="4">Uncharacterized protein cd5</fullName>
    </submittedName>
</protein>
<evidence type="ECO:0000256" key="1">
    <source>
        <dbReference type="SAM" id="Phobius"/>
    </source>
</evidence>
<reference evidence="4" key="1">
    <citation type="submission" date="2025-08" db="UniProtKB">
        <authorList>
            <consortium name="RefSeq"/>
        </authorList>
    </citation>
    <scope>IDENTIFICATION</scope>
</reference>
<sequence>MDLVTVFIVSTFLSVTAGNPSATLRPTNDTVTAPTRRTDKDCSCPPVPTSATVASNCPAPVLGLLTVNWTRECGGNIILITHLPLSGSLPVCHSQKNLQTILGNVCQNKKGCKGTPEFSSRSKMDGYDITEKGATKTPDCKELIVKCEVEIPQVDGQLTAYKVVTGLLCCVLLILLLIRFTRPTVKALQKRLSDRRQNRWIGPTQSHSVSYHRGKTAVKTNDGDKRLSYPALELLVISDSREF</sequence>
<evidence type="ECO:0000256" key="2">
    <source>
        <dbReference type="SAM" id="SignalP"/>
    </source>
</evidence>
<name>A0A9Y4U1C3_9TELE</name>
<keyword evidence="3" id="KW-1185">Reference proteome</keyword>
<dbReference type="Proteomes" id="UP000694891">
    <property type="component" value="Unplaced"/>
</dbReference>
<evidence type="ECO:0000313" key="3">
    <source>
        <dbReference type="Proteomes" id="UP000694891"/>
    </source>
</evidence>
<dbReference type="RefSeq" id="XP_008301029.1">
    <property type="nucleotide sequence ID" value="XM_008302807.1"/>
</dbReference>
<feature type="signal peptide" evidence="2">
    <location>
        <begin position="1"/>
        <end position="18"/>
    </location>
</feature>
<accession>A0A9Y4U1C3</accession>
<gene>
    <name evidence="4" type="primary">cd5</name>
</gene>
<feature type="transmembrane region" description="Helical" evidence="1">
    <location>
        <begin position="160"/>
        <end position="181"/>
    </location>
</feature>